<evidence type="ECO:0000256" key="3">
    <source>
        <dbReference type="PROSITE-ProRule" id="PRU00259"/>
    </source>
</evidence>
<name>A0A914Y5W8_9BILA</name>
<dbReference type="InterPro" id="IPR016024">
    <property type="entry name" value="ARM-type_fold"/>
</dbReference>
<evidence type="ECO:0000313" key="8">
    <source>
        <dbReference type="WBParaSite" id="PSU_v2.g13068.t1"/>
    </source>
</evidence>
<dbReference type="WBParaSite" id="PSU_v2.g13068.t1">
    <property type="protein sequence ID" value="PSU_v2.g13068.t1"/>
    <property type="gene ID" value="PSU_v2.g13068"/>
</dbReference>
<feature type="compositionally biased region" description="Acidic residues" evidence="4">
    <location>
        <begin position="904"/>
        <end position="931"/>
    </location>
</feature>
<dbReference type="Gene3D" id="1.25.10.10">
    <property type="entry name" value="Leucine-rich Repeat Variant"/>
    <property type="match status" value="1"/>
</dbReference>
<keyword evidence="2" id="KW-0833">Ubl conjugation pathway</keyword>
<dbReference type="InterPro" id="IPR032675">
    <property type="entry name" value="LRR_dom_sf"/>
</dbReference>
<proteinExistence type="predicted"/>
<evidence type="ECO:0000313" key="7">
    <source>
        <dbReference type="Proteomes" id="UP000887577"/>
    </source>
</evidence>
<protein>
    <submittedName>
        <fullName evidence="8">Uncharacterized protein</fullName>
    </submittedName>
</protein>
<accession>A0A914Y5W8</accession>
<feature type="region of interest" description="Disordered" evidence="4">
    <location>
        <begin position="850"/>
        <end position="931"/>
    </location>
</feature>
<dbReference type="InterPro" id="IPR000225">
    <property type="entry name" value="Armadillo"/>
</dbReference>
<evidence type="ECO:0000259" key="5">
    <source>
        <dbReference type="Pfam" id="PF22964"/>
    </source>
</evidence>
<dbReference type="PROSITE" id="PS50176">
    <property type="entry name" value="ARM_REPEAT"/>
    <property type="match status" value="1"/>
</dbReference>
<dbReference type="Gene3D" id="3.80.10.10">
    <property type="entry name" value="Ribonuclease Inhibitor"/>
    <property type="match status" value="1"/>
</dbReference>
<feature type="domain" description="Protein zer-1 homolog-like C-terminal" evidence="5">
    <location>
        <begin position="484"/>
        <end position="833"/>
    </location>
</feature>
<feature type="repeat" description="ARM" evidence="3">
    <location>
        <begin position="693"/>
        <end position="728"/>
    </location>
</feature>
<dbReference type="PANTHER" id="PTHR12904:SF23">
    <property type="entry name" value="PROTEIN ZER-1 HOMOLOG"/>
    <property type="match status" value="1"/>
</dbReference>
<dbReference type="InterPro" id="IPR051341">
    <property type="entry name" value="Zyg-11_UBL_adapter"/>
</dbReference>
<dbReference type="GO" id="GO:0031462">
    <property type="term" value="C:Cul2-RING ubiquitin ligase complex"/>
    <property type="evidence" value="ECO:0007669"/>
    <property type="project" value="TreeGrafter"/>
</dbReference>
<dbReference type="InterPro" id="IPR056845">
    <property type="entry name" value="LRR_Zer-1"/>
</dbReference>
<feature type="compositionally biased region" description="Acidic residues" evidence="4">
    <location>
        <begin position="871"/>
        <end position="897"/>
    </location>
</feature>
<feature type="domain" description="Zer-1-like leucine-rich repeats region" evidence="6">
    <location>
        <begin position="274"/>
        <end position="416"/>
    </location>
</feature>
<organism evidence="7 8">
    <name type="scientific">Panagrolaimus superbus</name>
    <dbReference type="NCBI Taxonomy" id="310955"/>
    <lineage>
        <taxon>Eukaryota</taxon>
        <taxon>Metazoa</taxon>
        <taxon>Ecdysozoa</taxon>
        <taxon>Nematoda</taxon>
        <taxon>Chromadorea</taxon>
        <taxon>Rhabditida</taxon>
        <taxon>Tylenchina</taxon>
        <taxon>Panagrolaimomorpha</taxon>
        <taxon>Panagrolaimoidea</taxon>
        <taxon>Panagrolaimidae</taxon>
        <taxon>Panagrolaimus</taxon>
    </lineage>
</organism>
<keyword evidence="1" id="KW-0433">Leucine-rich repeat</keyword>
<evidence type="ECO:0000256" key="2">
    <source>
        <dbReference type="ARBA" id="ARBA00022786"/>
    </source>
</evidence>
<dbReference type="SUPFAM" id="SSF48371">
    <property type="entry name" value="ARM repeat"/>
    <property type="match status" value="1"/>
</dbReference>
<keyword evidence="7" id="KW-1185">Reference proteome</keyword>
<evidence type="ECO:0000256" key="1">
    <source>
        <dbReference type="ARBA" id="ARBA00022614"/>
    </source>
</evidence>
<dbReference type="InterPro" id="IPR011989">
    <property type="entry name" value="ARM-like"/>
</dbReference>
<dbReference type="Pfam" id="PF22964">
    <property type="entry name" value="ZER1-like_2nd"/>
    <property type="match status" value="1"/>
</dbReference>
<dbReference type="InterPro" id="IPR055142">
    <property type="entry name" value="ZER1-like_C"/>
</dbReference>
<dbReference type="Pfam" id="PF25013">
    <property type="entry name" value="LRR_Zer-1"/>
    <property type="match status" value="1"/>
</dbReference>
<dbReference type="Proteomes" id="UP000887577">
    <property type="component" value="Unplaced"/>
</dbReference>
<dbReference type="PANTHER" id="PTHR12904">
    <property type="match status" value="1"/>
</dbReference>
<sequence length="931" mass="107850">MVEPCFLVQPRSLLDMSSECFASIYIKALKNDQLLTDPERDMDLWKDFPKLQQRPADSVYKYMHKKSACLRSLIRSAILVPFSKPDKTVLTELDLSGFALTENLLAKVLTAQKDSLRHIRAYDMDYTHQLDMYHVCKYLKESKVKLLKMEQLSVNQLYLLMEPKFHAHQTRQSMLPMFNDAAFENFHNGPSTSTYNHMFDDTYGDEFLPVPTLTENMAFAFGGPCYAVYPPVKNVMPHLLSFMPNLQKLQISRDQNYDHFNHIPDSNELLLQITQNATKIKCLDVCSWPPITDSKFLTFCQQNLTHLLLRDISSIEDMVDKIGQCSNLIYLDVSYDTRDVRNPVEYQKPNTCLFFMVKDLKHLQYLDISGTNLHMTGNANDIIPENLIKANTRVASDIVGLRALHQNLKILGLYGCEHAGDLSRLPAERVFSNCNEPQLVFALEIYLNRQTSLYHAMNEAYHLYRNNTNCTYALKALINLIKGMQRYEMDTNMITAGTAAIFYILRKLPATQDLRRYIARILITALENMYHDQIVVRNVALTLCQFDFAGDVIDDYVHVMEYILKSMRLHNSDNFTNRVIIYLMNSMACFLNGFQRSRVGEIGAIRIIMNEIIRRRETLAADRVLEACWSFLWNITDETPKNCYRFIRGRGLELMISVYNMFPNELEIVRNLMGLLGNISEVKKFRRMIMEQPFVPTLLHLLQNTHSNMEVAYNVAAVLANLMSDGENVWKYRNQQIQFKRVYNQIIISVNEWDLQGSRIINYHSLRPIIGLLYCDQSYASQMWAAWALANLLTTDNDKYGQIFTAEDGVEALIRSKKIFSEQATISTLLTKIEEKLRIFKPDIFDDYEMPRESPDMICPPDHFERADDPPYFDDEEEPEEEEGEIYYVSDDEDDENTEAHGQEDEDEEEDDPQQVDDNNSDEELGDNAAV</sequence>
<dbReference type="SUPFAM" id="SSF52047">
    <property type="entry name" value="RNI-like"/>
    <property type="match status" value="1"/>
</dbReference>
<dbReference type="AlphaFoldDB" id="A0A914Y5W8"/>
<reference evidence="8" key="1">
    <citation type="submission" date="2022-11" db="UniProtKB">
        <authorList>
            <consortium name="WormBaseParasite"/>
        </authorList>
    </citation>
    <scope>IDENTIFICATION</scope>
</reference>
<evidence type="ECO:0000256" key="4">
    <source>
        <dbReference type="SAM" id="MobiDB-lite"/>
    </source>
</evidence>
<evidence type="ECO:0000259" key="6">
    <source>
        <dbReference type="Pfam" id="PF25013"/>
    </source>
</evidence>